<dbReference type="AlphaFoldDB" id="W6MEX1"/>
<reference evidence="1" key="1">
    <citation type="submission" date="2013-06" db="EMBL/GenBank/DDBJ databases">
        <authorList>
            <person name="Groh K."/>
        </authorList>
    </citation>
    <scope>NUCLEOTIDE SEQUENCE</scope>
    <source>
        <tissue evidence="1">Antennules</tissue>
    </source>
</reference>
<dbReference type="Gene3D" id="3.30.2010.30">
    <property type="match status" value="1"/>
</dbReference>
<accession>W6MEX1</accession>
<gene>
    <name evidence="1" type="primary">aminopeptidase-o-like</name>
</gene>
<keyword evidence="1" id="KW-0378">Hydrolase</keyword>
<dbReference type="EMBL" id="HABX01000035">
    <property type="protein sequence ID" value="CDK12479.1"/>
    <property type="molecule type" value="Transcribed_RNA"/>
</dbReference>
<dbReference type="GO" id="GO:0070006">
    <property type="term" value="F:metalloaminopeptidase activity"/>
    <property type="evidence" value="ECO:0007669"/>
    <property type="project" value="InterPro"/>
</dbReference>
<dbReference type="SUPFAM" id="SSF55486">
    <property type="entry name" value="Metalloproteases ('zincins'), catalytic domain"/>
    <property type="match status" value="1"/>
</dbReference>
<feature type="non-terminal residue" evidence="1">
    <location>
        <position position="1"/>
    </location>
</feature>
<sequence>DTLDCHPPHLMHPGGEAPGSVLALCSTGRHGGAGDVPLPSSGGCGITECFGSLGLASPNLIFLSPTVVIDDPSAFIRLAHEISHAWFGIVLGAQ</sequence>
<keyword evidence="1" id="KW-0645">Protease</keyword>
<dbReference type="PANTHER" id="PTHR46627:SF1">
    <property type="entry name" value="AMINOPEPTIDASE O"/>
    <property type="match status" value="1"/>
</dbReference>
<name>W6MEX1_PAGBR</name>
<keyword evidence="1" id="KW-0031">Aminopeptidase</keyword>
<proteinExistence type="predicted"/>
<dbReference type="GO" id="GO:0005730">
    <property type="term" value="C:nucleolus"/>
    <property type="evidence" value="ECO:0007669"/>
    <property type="project" value="InterPro"/>
</dbReference>
<organism evidence="1">
    <name type="scientific">Pagurus bernhardus</name>
    <name type="common">Common hermit crab</name>
    <name type="synonym">Eupagurus bernhardus</name>
    <dbReference type="NCBI Taxonomy" id="174397"/>
    <lineage>
        <taxon>Eukaryota</taxon>
        <taxon>Metazoa</taxon>
        <taxon>Ecdysozoa</taxon>
        <taxon>Arthropoda</taxon>
        <taxon>Crustacea</taxon>
        <taxon>Multicrustacea</taxon>
        <taxon>Malacostraca</taxon>
        <taxon>Eumalacostraca</taxon>
        <taxon>Eucarida</taxon>
        <taxon>Decapoda</taxon>
        <taxon>Pleocyemata</taxon>
        <taxon>Anomura</taxon>
        <taxon>Paguroidea</taxon>
        <taxon>Paguridae</taxon>
        <taxon>Pagurus</taxon>
    </lineage>
</organism>
<reference evidence="1" key="2">
    <citation type="submission" date="2014-02" db="EMBL/GenBank/DDBJ databases">
        <title>The hermit crab's nose antennal transcriptomics.</title>
        <authorList>
            <person name="Groh K.C."/>
            <person name="Vogel H."/>
            <person name="Stensmyr M.C."/>
            <person name="Grosse-Wilde E."/>
            <person name="Hansson B.S."/>
        </authorList>
    </citation>
    <scope>NUCLEOTIDE SEQUENCE</scope>
    <source>
        <tissue evidence="1">Antennules</tissue>
    </source>
</reference>
<feature type="non-terminal residue" evidence="1">
    <location>
        <position position="94"/>
    </location>
</feature>
<evidence type="ECO:0000313" key="1">
    <source>
        <dbReference type="EMBL" id="CDK12479.1"/>
    </source>
</evidence>
<protein>
    <submittedName>
        <fullName evidence="1">Aminopeptidase-o-like protein</fullName>
    </submittedName>
</protein>
<dbReference type="PANTHER" id="PTHR46627">
    <property type="entry name" value="AMINOPEPTIDASE O"/>
    <property type="match status" value="1"/>
</dbReference>
<dbReference type="InterPro" id="IPR033577">
    <property type="entry name" value="AOPep"/>
</dbReference>